<dbReference type="NCBIfam" id="TIGR00396">
    <property type="entry name" value="leuS_bact"/>
    <property type="match status" value="1"/>
</dbReference>
<gene>
    <name evidence="13" type="ORF">CDD81_5836</name>
</gene>
<keyword evidence="5 10" id="KW-0067">ATP-binding</keyword>
<dbReference type="GO" id="GO:0005739">
    <property type="term" value="C:mitochondrion"/>
    <property type="evidence" value="ECO:0007669"/>
    <property type="project" value="TreeGrafter"/>
</dbReference>
<dbReference type="Pfam" id="PF00133">
    <property type="entry name" value="tRNA-synt_1"/>
    <property type="match status" value="2"/>
</dbReference>
<evidence type="ECO:0000256" key="4">
    <source>
        <dbReference type="ARBA" id="ARBA00022741"/>
    </source>
</evidence>
<dbReference type="PANTHER" id="PTHR43740">
    <property type="entry name" value="LEUCYL-TRNA SYNTHETASE"/>
    <property type="match status" value="1"/>
</dbReference>
<feature type="domain" description="Aminoacyl-tRNA synthetase class Ia" evidence="11">
    <location>
        <begin position="69"/>
        <end position="287"/>
    </location>
</feature>
<evidence type="ECO:0000256" key="3">
    <source>
        <dbReference type="ARBA" id="ARBA00022598"/>
    </source>
</evidence>
<evidence type="ECO:0000313" key="14">
    <source>
        <dbReference type="Proteomes" id="UP000226192"/>
    </source>
</evidence>
<dbReference type="STRING" id="1399860.A0A2C5Y423"/>
<dbReference type="InterPro" id="IPR001412">
    <property type="entry name" value="aa-tRNA-synth_I_CS"/>
</dbReference>
<dbReference type="GO" id="GO:0005524">
    <property type="term" value="F:ATP binding"/>
    <property type="evidence" value="ECO:0007669"/>
    <property type="project" value="UniProtKB-KW"/>
</dbReference>
<feature type="domain" description="Methionyl/Valyl/Leucyl/Isoleucyl-tRNA synthetase anticodon-binding" evidence="12">
    <location>
        <begin position="750"/>
        <end position="829"/>
    </location>
</feature>
<dbReference type="InterPro" id="IPR013155">
    <property type="entry name" value="M/V/L/I-tRNA-synth_anticd-bd"/>
</dbReference>
<dbReference type="InterPro" id="IPR002300">
    <property type="entry name" value="aa-tRNA-synth_Ia"/>
</dbReference>
<dbReference type="SUPFAM" id="SSF47323">
    <property type="entry name" value="Anticodon-binding domain of a subclass of class I aminoacyl-tRNA synthetases"/>
    <property type="match status" value="1"/>
</dbReference>
<dbReference type="InterPro" id="IPR009080">
    <property type="entry name" value="tRNAsynth_Ia_anticodon-bd"/>
</dbReference>
<dbReference type="EMBL" id="NJET01000049">
    <property type="protein sequence ID" value="PHH63457.1"/>
    <property type="molecule type" value="Genomic_DNA"/>
</dbReference>
<dbReference type="Gene3D" id="1.10.730.10">
    <property type="entry name" value="Isoleucyl-tRNA Synthetase, Domain 1"/>
    <property type="match status" value="1"/>
</dbReference>
<organism evidence="13 14">
    <name type="scientific">Ophiocordyceps australis</name>
    <dbReference type="NCBI Taxonomy" id="1399860"/>
    <lineage>
        <taxon>Eukaryota</taxon>
        <taxon>Fungi</taxon>
        <taxon>Dikarya</taxon>
        <taxon>Ascomycota</taxon>
        <taxon>Pezizomycotina</taxon>
        <taxon>Sordariomycetes</taxon>
        <taxon>Hypocreomycetidae</taxon>
        <taxon>Hypocreales</taxon>
        <taxon>Ophiocordycipitaceae</taxon>
        <taxon>Ophiocordyceps</taxon>
    </lineage>
</organism>
<dbReference type="InterPro" id="IPR002302">
    <property type="entry name" value="Leu-tRNA-ligase"/>
</dbReference>
<comment type="catalytic activity">
    <reaction evidence="9">
        <text>tRNA(Leu) + L-leucine + ATP = L-leucyl-tRNA(Leu) + AMP + diphosphate</text>
        <dbReference type="Rhea" id="RHEA:11688"/>
        <dbReference type="Rhea" id="RHEA-COMP:9613"/>
        <dbReference type="Rhea" id="RHEA-COMP:9622"/>
        <dbReference type="ChEBI" id="CHEBI:30616"/>
        <dbReference type="ChEBI" id="CHEBI:33019"/>
        <dbReference type="ChEBI" id="CHEBI:57427"/>
        <dbReference type="ChEBI" id="CHEBI:78442"/>
        <dbReference type="ChEBI" id="CHEBI:78494"/>
        <dbReference type="ChEBI" id="CHEBI:456215"/>
        <dbReference type="EC" id="6.1.1.4"/>
    </reaction>
</comment>
<keyword evidence="3 10" id="KW-0436">Ligase</keyword>
<evidence type="ECO:0000256" key="7">
    <source>
        <dbReference type="ARBA" id="ARBA00023146"/>
    </source>
</evidence>
<dbReference type="PRINTS" id="PR00985">
    <property type="entry name" value="TRNASYNTHLEU"/>
</dbReference>
<dbReference type="GO" id="GO:0002161">
    <property type="term" value="F:aminoacyl-tRNA deacylase activity"/>
    <property type="evidence" value="ECO:0007669"/>
    <property type="project" value="InterPro"/>
</dbReference>
<dbReference type="PANTHER" id="PTHR43740:SF2">
    <property type="entry name" value="LEUCINE--TRNA LIGASE, MITOCHONDRIAL"/>
    <property type="match status" value="1"/>
</dbReference>
<evidence type="ECO:0000256" key="8">
    <source>
        <dbReference type="ARBA" id="ARBA00030520"/>
    </source>
</evidence>
<dbReference type="FunFam" id="1.10.730.10:FF:000002">
    <property type="entry name" value="Leucine--tRNA ligase"/>
    <property type="match status" value="1"/>
</dbReference>
<keyword evidence="7 10" id="KW-0030">Aminoacyl-tRNA synthetase</keyword>
<evidence type="ECO:0000259" key="12">
    <source>
        <dbReference type="Pfam" id="PF08264"/>
    </source>
</evidence>
<dbReference type="SUPFAM" id="SSF52374">
    <property type="entry name" value="Nucleotidylyl transferase"/>
    <property type="match status" value="1"/>
</dbReference>
<dbReference type="EC" id="6.1.1.4" evidence="2"/>
<evidence type="ECO:0000256" key="10">
    <source>
        <dbReference type="RuleBase" id="RU363035"/>
    </source>
</evidence>
<evidence type="ECO:0000256" key="5">
    <source>
        <dbReference type="ARBA" id="ARBA00022840"/>
    </source>
</evidence>
<dbReference type="GO" id="GO:0006429">
    <property type="term" value="P:leucyl-tRNA aminoacylation"/>
    <property type="evidence" value="ECO:0007669"/>
    <property type="project" value="InterPro"/>
</dbReference>
<comment type="caution">
    <text evidence="13">The sequence shown here is derived from an EMBL/GenBank/DDBJ whole genome shotgun (WGS) entry which is preliminary data.</text>
</comment>
<accession>A0A2C5Y423</accession>
<dbReference type="GO" id="GO:0032543">
    <property type="term" value="P:mitochondrial translation"/>
    <property type="evidence" value="ECO:0007669"/>
    <property type="project" value="TreeGrafter"/>
</dbReference>
<name>A0A2C5Y423_9HYPO</name>
<dbReference type="Proteomes" id="UP000226192">
    <property type="component" value="Unassembled WGS sequence"/>
</dbReference>
<sequence length="935" mass="106187">MQHHMARPGLVSRPMVGAPALSSRRFMQTLDLGALDSKWQQVWKDKYDRRRIQHNLYNNQLPPEARADERKESCPKFIVPMFPYPSGSLHMGHLRVYTIADVIARYRRMKGDNVALPIGWDAFGLPAENAAREHFVAPRDWTNTNIANMKLQLQRINAEWDWDRELSTCDPKYYVHTQRIFISLYQRGLIYQNEAEVNWDPLDETVLANEQVDTNGCSWRSGAKVVQKKLRQWFIRITAYKDALHDGLAELEKNGAWPSYVTEQQRSWMGKVAGHMVKFPLLAWGKKTSTALEAFVEQPTHLFGAQFLALSPKHPLAKSLGRSDAKLQSFMERLETKSTKPHEGYRVPSLQVINPMMGEKYPALPIFVCKPGNGREGPGATIGVPGHNKDDHGFWAENFSGMPVRVAALPPSHRRWQQTNEEIVDELRRRQMIKPFTRWRLRDWLISRQRYWGTPIPIVHCKVCGAVPVPEEKLPVLLPNLAPYHWTKGKRGNPLESASSWINTPCPTCNLPATRDTDTMDTFVDSSWYYGRYADPDNPVLPWGPKAADMSLPIDTYIGGVEHSILHLLYTRFIYKALANTPHLYPKFDTMQASMAAEPLQRLITQGMVHGKTYIDPRNGKFLAPAEVDLSDAQNPKVLATGAAARVSFEKMSKSKHNGVDPTACIDRHGADATRAHMLFLAPVNEVLDWDETSISGVTRWLHKVYDLVQTMAQLPVSAQTPLEYLEHEFAKRLASTMSLSWNQSLSLWRMAQKTIGLTCKGYDNIYALNTVVSTLMKLRTSIQTNELAHDLIRREATSILVRLMAPITPAFAEECWHLLFPAAGSVFEWASFPIADGSLQMHGFQGADQVCALHIDGKLAARLLLKRPMVQLSLGEMDEWTRDSVLATSVVLEKYNRDPIDLKKAESVHVAKRGAMINFVMPKTDRHDRPWQTR</sequence>
<evidence type="ECO:0000256" key="6">
    <source>
        <dbReference type="ARBA" id="ARBA00022917"/>
    </source>
</evidence>
<evidence type="ECO:0000313" key="13">
    <source>
        <dbReference type="EMBL" id="PHH63457.1"/>
    </source>
</evidence>
<evidence type="ECO:0000256" key="9">
    <source>
        <dbReference type="ARBA" id="ARBA00047469"/>
    </source>
</evidence>
<feature type="domain" description="Aminoacyl-tRNA synthetase class Ia" evidence="11">
    <location>
        <begin position="441"/>
        <end position="475"/>
    </location>
</feature>
<dbReference type="SUPFAM" id="SSF50677">
    <property type="entry name" value="ValRS/IleRS/LeuRS editing domain"/>
    <property type="match status" value="1"/>
</dbReference>
<keyword evidence="14" id="KW-1185">Reference proteome</keyword>
<dbReference type="Pfam" id="PF08264">
    <property type="entry name" value="Anticodon_1"/>
    <property type="match status" value="1"/>
</dbReference>
<dbReference type="FunFam" id="3.40.50.620:FF:000003">
    <property type="entry name" value="Leucine--tRNA ligase"/>
    <property type="match status" value="1"/>
</dbReference>
<keyword evidence="6 10" id="KW-0648">Protein biosynthesis</keyword>
<dbReference type="InterPro" id="IPR009008">
    <property type="entry name" value="Val/Leu/Ile-tRNA-synth_edit"/>
</dbReference>
<dbReference type="Gene3D" id="3.40.50.620">
    <property type="entry name" value="HUPs"/>
    <property type="match status" value="2"/>
</dbReference>
<evidence type="ECO:0000256" key="1">
    <source>
        <dbReference type="ARBA" id="ARBA00005594"/>
    </source>
</evidence>
<proteinExistence type="inferred from homology"/>
<evidence type="ECO:0000259" key="11">
    <source>
        <dbReference type="Pfam" id="PF00133"/>
    </source>
</evidence>
<dbReference type="AlphaFoldDB" id="A0A2C5Y423"/>
<dbReference type="InterPro" id="IPR014729">
    <property type="entry name" value="Rossmann-like_a/b/a_fold"/>
</dbReference>
<keyword evidence="4 10" id="KW-0547">Nucleotide-binding</keyword>
<comment type="similarity">
    <text evidence="1 10">Belongs to the class-I aminoacyl-tRNA synthetase family.</text>
</comment>
<dbReference type="GO" id="GO:0004823">
    <property type="term" value="F:leucine-tRNA ligase activity"/>
    <property type="evidence" value="ECO:0007669"/>
    <property type="project" value="UniProtKB-EC"/>
</dbReference>
<dbReference type="PROSITE" id="PS00178">
    <property type="entry name" value="AA_TRNA_LIGASE_I"/>
    <property type="match status" value="1"/>
</dbReference>
<dbReference type="OrthoDB" id="15954at2759"/>
<dbReference type="CDD" id="cd00812">
    <property type="entry name" value="LeuRS_core"/>
    <property type="match status" value="1"/>
</dbReference>
<reference evidence="13 14" key="1">
    <citation type="submission" date="2017-06" db="EMBL/GenBank/DDBJ databases">
        <title>Ant-infecting Ophiocordyceps genomes reveal a high diversity of potential behavioral manipulation genes and a possible major role for enterotoxins.</title>
        <authorList>
            <person name="De Bekker C."/>
            <person name="Evans H.C."/>
            <person name="Brachmann A."/>
            <person name="Hughes D.P."/>
        </authorList>
    </citation>
    <scope>NUCLEOTIDE SEQUENCE [LARGE SCALE GENOMIC DNA]</scope>
    <source>
        <strain evidence="13 14">Map64</strain>
    </source>
</reference>
<evidence type="ECO:0000256" key="2">
    <source>
        <dbReference type="ARBA" id="ARBA00013164"/>
    </source>
</evidence>
<protein>
    <recommendedName>
        <fullName evidence="2">leucine--tRNA ligase</fullName>
        <ecNumber evidence="2">6.1.1.4</ecNumber>
    </recommendedName>
    <alternativeName>
        <fullName evidence="8">Leucyl-tRNA synthetase</fullName>
    </alternativeName>
</protein>